<dbReference type="SMART" id="SM00268">
    <property type="entry name" value="ACTIN"/>
    <property type="match status" value="1"/>
</dbReference>
<dbReference type="InterPro" id="IPR004001">
    <property type="entry name" value="Actin_CS"/>
</dbReference>
<dbReference type="Pfam" id="PF00022">
    <property type="entry name" value="Actin"/>
    <property type="match status" value="1"/>
</dbReference>
<dbReference type="PANTHER" id="PTHR11937">
    <property type="entry name" value="ACTIN"/>
    <property type="match status" value="1"/>
</dbReference>
<dbReference type="PROSITE" id="PS00297">
    <property type="entry name" value="HSP70_1"/>
    <property type="match status" value="1"/>
</dbReference>
<dbReference type="SUPFAM" id="SSF53067">
    <property type="entry name" value="Actin-like ATPase domain"/>
    <property type="match status" value="2"/>
</dbReference>
<comment type="similarity">
    <text evidence="3">Belongs to the actin family.</text>
</comment>
<dbReference type="Gene3D" id="3.30.420.40">
    <property type="match status" value="2"/>
</dbReference>
<dbReference type="OrthoDB" id="5132116at2759"/>
<protein>
    <recommendedName>
        <fullName evidence="6">Actin-related protein 4</fullName>
    </recommendedName>
</protein>
<keyword evidence="1" id="KW-0378">Hydrolase</keyword>
<accession>A0A9W7E8L5</accession>
<dbReference type="AlphaFoldDB" id="A0A9W7E8L5"/>
<dbReference type="InterPro" id="IPR018181">
    <property type="entry name" value="Heat_shock_70_CS"/>
</dbReference>
<name>A0A9W7E8L5_9STRA</name>
<dbReference type="InterPro" id="IPR004000">
    <property type="entry name" value="Actin"/>
</dbReference>
<dbReference type="PROSITE" id="PS00432">
    <property type="entry name" value="ACTINS_2"/>
    <property type="match status" value="1"/>
</dbReference>
<comment type="caution">
    <text evidence="4">The sequence shown here is derived from an EMBL/GenBank/DDBJ whole genome shotgun (WGS) entry which is preliminary data.</text>
</comment>
<evidence type="ECO:0000256" key="3">
    <source>
        <dbReference type="RuleBase" id="RU000487"/>
    </source>
</evidence>
<dbReference type="GO" id="GO:0016787">
    <property type="term" value="F:hydrolase activity"/>
    <property type="evidence" value="ECO:0007669"/>
    <property type="project" value="UniProtKB-KW"/>
</dbReference>
<comment type="catalytic activity">
    <reaction evidence="2">
        <text>ATP + H2O = ADP + phosphate + H(+)</text>
        <dbReference type="Rhea" id="RHEA:13065"/>
        <dbReference type="ChEBI" id="CHEBI:15377"/>
        <dbReference type="ChEBI" id="CHEBI:15378"/>
        <dbReference type="ChEBI" id="CHEBI:30616"/>
        <dbReference type="ChEBI" id="CHEBI:43474"/>
        <dbReference type="ChEBI" id="CHEBI:456216"/>
    </reaction>
</comment>
<evidence type="ECO:0000256" key="2">
    <source>
        <dbReference type="ARBA" id="ARBA00049360"/>
    </source>
</evidence>
<dbReference type="EMBL" id="BRXW01000601">
    <property type="protein sequence ID" value="GMH69050.1"/>
    <property type="molecule type" value="Genomic_DNA"/>
</dbReference>
<organism evidence="4 5">
    <name type="scientific">Triparma laevis f. longispina</name>
    <dbReference type="NCBI Taxonomy" id="1714387"/>
    <lineage>
        <taxon>Eukaryota</taxon>
        <taxon>Sar</taxon>
        <taxon>Stramenopiles</taxon>
        <taxon>Ochrophyta</taxon>
        <taxon>Bolidophyceae</taxon>
        <taxon>Parmales</taxon>
        <taxon>Triparmaceae</taxon>
        <taxon>Triparma</taxon>
    </lineage>
</organism>
<gene>
    <name evidence="4" type="ORF">TrLO_g10653</name>
</gene>
<evidence type="ECO:0008006" key="6">
    <source>
        <dbReference type="Google" id="ProtNLM"/>
    </source>
</evidence>
<keyword evidence="5" id="KW-1185">Reference proteome</keyword>
<evidence type="ECO:0000256" key="1">
    <source>
        <dbReference type="ARBA" id="ARBA00022801"/>
    </source>
</evidence>
<proteinExistence type="inferred from homology"/>
<sequence length="406" mass="44316">MAAPPAYVVDLGTSTCSLGYAGDDSPRRYLSSTYSTSSSSTHTKSDTLNRDLEACKTPNLRNLFSDKGDLDGTREAALSEYLEDGLGYSKSQRDKPLMFVERSSTTDAQRQKNAEILFESEGFPGLFMARDAVMACYAVGKSTGIVVDISGSRTTVTPVHEGWVEEKATLTSPVAGDMMDIKFKEVLDGLNGKEALPKYLVSAADPEDVKETRGGEYYDLMSMILGRQAREMVGKIADFGYDPEDEKNQTIIPQVFKLPDGKEVEIGIERYESGEMLFGKDCTERELTAASSSSLSPSPLQNLICDAVFKCERDQQAALLSTVILSGGGSCVKGIQERTRLEVENIIHTHTPGWRVKVLAAANPERRIASWLGGSILASLGSFGENWITKREYDESGSSIVTRKCP</sequence>
<evidence type="ECO:0000313" key="4">
    <source>
        <dbReference type="EMBL" id="GMH69050.1"/>
    </source>
</evidence>
<evidence type="ECO:0000313" key="5">
    <source>
        <dbReference type="Proteomes" id="UP001165122"/>
    </source>
</evidence>
<reference evidence="5" key="1">
    <citation type="journal article" date="2023" name="Commun. Biol.">
        <title>Genome analysis of Parmales, the sister group of diatoms, reveals the evolutionary specialization of diatoms from phago-mixotrophs to photoautotrophs.</title>
        <authorList>
            <person name="Ban H."/>
            <person name="Sato S."/>
            <person name="Yoshikawa S."/>
            <person name="Yamada K."/>
            <person name="Nakamura Y."/>
            <person name="Ichinomiya M."/>
            <person name="Sato N."/>
            <person name="Blanc-Mathieu R."/>
            <person name="Endo H."/>
            <person name="Kuwata A."/>
            <person name="Ogata H."/>
        </authorList>
    </citation>
    <scope>NUCLEOTIDE SEQUENCE [LARGE SCALE GENOMIC DNA]</scope>
    <source>
        <strain evidence="5">NIES 3700</strain>
    </source>
</reference>
<dbReference type="InterPro" id="IPR043129">
    <property type="entry name" value="ATPase_NBD"/>
</dbReference>
<dbReference type="Gene3D" id="3.90.640.10">
    <property type="entry name" value="Actin, Chain A, domain 4"/>
    <property type="match status" value="1"/>
</dbReference>
<dbReference type="Proteomes" id="UP001165122">
    <property type="component" value="Unassembled WGS sequence"/>
</dbReference>